<dbReference type="InterPro" id="IPR003313">
    <property type="entry name" value="AraC-bd"/>
</dbReference>
<evidence type="ECO:0000259" key="5">
    <source>
        <dbReference type="PROSITE" id="PS01124"/>
    </source>
</evidence>
<dbReference type="Pfam" id="PF12833">
    <property type="entry name" value="HTH_18"/>
    <property type="match status" value="1"/>
</dbReference>
<feature type="domain" description="HTH araC/xylS-type" evidence="5">
    <location>
        <begin position="192"/>
        <end position="290"/>
    </location>
</feature>
<dbReference type="PROSITE" id="PS01124">
    <property type="entry name" value="HTH_ARAC_FAMILY_2"/>
    <property type="match status" value="1"/>
</dbReference>
<keyword evidence="7" id="KW-1185">Reference proteome</keyword>
<evidence type="ECO:0000313" key="7">
    <source>
        <dbReference type="Proteomes" id="UP001352263"/>
    </source>
</evidence>
<evidence type="ECO:0000313" key="6">
    <source>
        <dbReference type="EMBL" id="MEC4718613.1"/>
    </source>
</evidence>
<keyword evidence="4" id="KW-0804">Transcription</keyword>
<dbReference type="SMART" id="SM00342">
    <property type="entry name" value="HTH_ARAC"/>
    <property type="match status" value="1"/>
</dbReference>
<dbReference type="CDD" id="cd06999">
    <property type="entry name" value="cupin_HpaA-like_N"/>
    <property type="match status" value="1"/>
</dbReference>
<dbReference type="EMBL" id="JAWIIV010000003">
    <property type="protein sequence ID" value="MEC4718613.1"/>
    <property type="molecule type" value="Genomic_DNA"/>
</dbReference>
<dbReference type="PANTHER" id="PTHR43280:SF32">
    <property type="entry name" value="TRANSCRIPTIONAL REGULATORY PROTEIN"/>
    <property type="match status" value="1"/>
</dbReference>
<dbReference type="InterPro" id="IPR047264">
    <property type="entry name" value="Cupin_HpaA-like_N"/>
</dbReference>
<name>A0ABU6J4R9_9BURK</name>
<gene>
    <name evidence="6" type="ORF">RY831_05600</name>
</gene>
<dbReference type="Gene3D" id="2.60.120.10">
    <property type="entry name" value="Jelly Rolls"/>
    <property type="match status" value="1"/>
</dbReference>
<dbReference type="RefSeq" id="WP_326505343.1">
    <property type="nucleotide sequence ID" value="NZ_JAWIIV010000003.1"/>
</dbReference>
<keyword evidence="3" id="KW-0010">Activator</keyword>
<evidence type="ECO:0000256" key="3">
    <source>
        <dbReference type="ARBA" id="ARBA00023159"/>
    </source>
</evidence>
<accession>A0ABU6J4R9</accession>
<evidence type="ECO:0000256" key="1">
    <source>
        <dbReference type="ARBA" id="ARBA00023015"/>
    </source>
</evidence>
<evidence type="ECO:0000256" key="2">
    <source>
        <dbReference type="ARBA" id="ARBA00023125"/>
    </source>
</evidence>
<evidence type="ECO:0000256" key="4">
    <source>
        <dbReference type="ARBA" id="ARBA00023163"/>
    </source>
</evidence>
<dbReference type="InterPro" id="IPR018060">
    <property type="entry name" value="HTH_AraC"/>
</dbReference>
<reference evidence="6 7" key="1">
    <citation type="submission" date="2023-10" db="EMBL/GenBank/DDBJ databases">
        <title>Noviherbaspirillum sp. CPCC 100848 genome assembly.</title>
        <authorList>
            <person name="Li X.Y."/>
            <person name="Fang X.M."/>
        </authorList>
    </citation>
    <scope>NUCLEOTIDE SEQUENCE [LARGE SCALE GENOMIC DNA]</scope>
    <source>
        <strain evidence="6 7">CPCC 100848</strain>
    </source>
</reference>
<dbReference type="Proteomes" id="UP001352263">
    <property type="component" value="Unassembled WGS sequence"/>
</dbReference>
<proteinExistence type="predicted"/>
<dbReference type="InterPro" id="IPR014710">
    <property type="entry name" value="RmlC-like_jellyroll"/>
</dbReference>
<dbReference type="SUPFAM" id="SSF51215">
    <property type="entry name" value="Regulatory protein AraC"/>
    <property type="match status" value="1"/>
</dbReference>
<dbReference type="SUPFAM" id="SSF46689">
    <property type="entry name" value="Homeodomain-like"/>
    <property type="match status" value="1"/>
</dbReference>
<dbReference type="Pfam" id="PF02311">
    <property type="entry name" value="AraC_binding"/>
    <property type="match status" value="1"/>
</dbReference>
<dbReference type="PANTHER" id="PTHR43280">
    <property type="entry name" value="ARAC-FAMILY TRANSCRIPTIONAL REGULATOR"/>
    <property type="match status" value="1"/>
</dbReference>
<dbReference type="InterPro" id="IPR020449">
    <property type="entry name" value="Tscrpt_reg_AraC-type_HTH"/>
</dbReference>
<comment type="caution">
    <text evidence="6">The sequence shown here is derived from an EMBL/GenBank/DDBJ whole genome shotgun (WGS) entry which is preliminary data.</text>
</comment>
<keyword evidence="2" id="KW-0238">DNA-binding</keyword>
<keyword evidence="1" id="KW-0805">Transcription regulation</keyword>
<dbReference type="PRINTS" id="PR00032">
    <property type="entry name" value="HTHARAC"/>
</dbReference>
<sequence length="309" mass="34772">MTTVGAVPMYKLYGEHDNWPTPEMVHCESIAARSRLHNWHIKPHQHTGLFQILYLERGSARIQLDDRQRMMHGDHVLMVPQICIHGFEFAQDTVGHVVTLAYPLINKLSRQMSKGLGALTSPSLHALGDDQESACIRMAFGALDAEYRGSAPHRDVLIEALLGAILVWLTRHAMEMPSGMQREAGRGARHFARFCDLLEEHYLRHLPVVQYAKQLGITASHLNLLCRQTVGKSALELIHERVLLEAKRSLVYTSMTISEVSYAIGFSDPAYFTRFFKRGTGCSPKEFRQRAVDGISTTSEGLPVDSHMQ</sequence>
<protein>
    <submittedName>
        <fullName evidence="6">Helix-turn-helix domain-containing protein</fullName>
    </submittedName>
</protein>
<dbReference type="InterPro" id="IPR037923">
    <property type="entry name" value="HTH-like"/>
</dbReference>
<dbReference type="Gene3D" id="1.10.10.60">
    <property type="entry name" value="Homeodomain-like"/>
    <property type="match status" value="1"/>
</dbReference>
<organism evidence="6 7">
    <name type="scientific">Noviherbaspirillum album</name>
    <dbReference type="NCBI Taxonomy" id="3080276"/>
    <lineage>
        <taxon>Bacteria</taxon>
        <taxon>Pseudomonadati</taxon>
        <taxon>Pseudomonadota</taxon>
        <taxon>Betaproteobacteria</taxon>
        <taxon>Burkholderiales</taxon>
        <taxon>Oxalobacteraceae</taxon>
        <taxon>Noviherbaspirillum</taxon>
    </lineage>
</organism>
<dbReference type="InterPro" id="IPR009057">
    <property type="entry name" value="Homeodomain-like_sf"/>
</dbReference>